<comment type="caution">
    <text evidence="1">The sequence shown here is derived from an EMBL/GenBank/DDBJ whole genome shotgun (WGS) entry which is preliminary data.</text>
</comment>
<feature type="non-terminal residue" evidence="1">
    <location>
        <position position="1"/>
    </location>
</feature>
<organism evidence="1 2">
    <name type="scientific">Pseudomonas savastanoi pv. glycinea str. race 4</name>
    <dbReference type="NCBI Taxonomy" id="875330"/>
    <lineage>
        <taxon>Bacteria</taxon>
        <taxon>Pseudomonadati</taxon>
        <taxon>Pseudomonadota</taxon>
        <taxon>Gammaproteobacteria</taxon>
        <taxon>Pseudomonadales</taxon>
        <taxon>Pseudomonadaceae</taxon>
        <taxon>Pseudomonas</taxon>
    </lineage>
</organism>
<name>F3CI86_PSESG</name>
<dbReference type="EMBL" id="ADWY01003423">
    <property type="protein sequence ID" value="EGH18978.1"/>
    <property type="molecule type" value="Genomic_DNA"/>
</dbReference>
<protein>
    <submittedName>
        <fullName evidence="1">Uncharacterized protein</fullName>
    </submittedName>
</protein>
<dbReference type="Proteomes" id="UP000005466">
    <property type="component" value="Unassembled WGS sequence"/>
</dbReference>
<sequence>QSPLSANNGYLPDPFGVGDYLATVQPLGVQGGAVVSGSFQGFD</sequence>
<dbReference type="BioCyc" id="PSYR875330:G11XH-7475-MONOMER"/>
<evidence type="ECO:0000313" key="2">
    <source>
        <dbReference type="Proteomes" id="UP000005466"/>
    </source>
</evidence>
<proteinExistence type="predicted"/>
<gene>
    <name evidence="1" type="ORF">Pgy4_39048</name>
</gene>
<accession>F3CI86</accession>
<evidence type="ECO:0000313" key="1">
    <source>
        <dbReference type="EMBL" id="EGH18978.1"/>
    </source>
</evidence>
<reference evidence="1 2" key="1">
    <citation type="journal article" date="2011" name="PLoS Pathog.">
        <title>Dynamic evolution of pathogenicity revealed by sequencing and comparative genomics of 19 Pseudomonas syringae isolates.</title>
        <authorList>
            <person name="Baltrus D.A."/>
            <person name="Nishimura M.T."/>
            <person name="Romanchuk A."/>
            <person name="Chang J.H."/>
            <person name="Mukhtar M.S."/>
            <person name="Cherkis K."/>
            <person name="Roach J."/>
            <person name="Grant S.R."/>
            <person name="Jones C.D."/>
            <person name="Dangl J.L."/>
        </authorList>
    </citation>
    <scope>NUCLEOTIDE SEQUENCE [LARGE SCALE GENOMIC DNA]</scope>
    <source>
        <strain evidence="2">race 4</strain>
    </source>
</reference>
<dbReference type="AlphaFoldDB" id="F3CI86"/>
<feature type="non-terminal residue" evidence="1">
    <location>
        <position position="43"/>
    </location>
</feature>